<comment type="similarity">
    <text evidence="1">Belongs to the 'phage' integrase family.</text>
</comment>
<feature type="domain" description="Tyr recombinase" evidence="6">
    <location>
        <begin position="105"/>
        <end position="301"/>
    </location>
</feature>
<dbReference type="PANTHER" id="PTHR30349:SF64">
    <property type="entry name" value="PROPHAGE INTEGRASE INTD-RELATED"/>
    <property type="match status" value="1"/>
</dbReference>
<gene>
    <name evidence="8" type="ORF">SAMN05660772_02117</name>
</gene>
<evidence type="ECO:0000259" key="7">
    <source>
        <dbReference type="PROSITE" id="PS51900"/>
    </source>
</evidence>
<evidence type="ECO:0000313" key="8">
    <source>
        <dbReference type="EMBL" id="SMB82469.1"/>
    </source>
</evidence>
<dbReference type="STRING" id="1122938.SAMN05660772_02117"/>
<dbReference type="InterPro" id="IPR013762">
    <property type="entry name" value="Integrase-like_cat_sf"/>
</dbReference>
<dbReference type="Proteomes" id="UP000192408">
    <property type="component" value="Unassembled WGS sequence"/>
</dbReference>
<dbReference type="PROSITE" id="PS51898">
    <property type="entry name" value="TYR_RECOMBINASE"/>
    <property type="match status" value="1"/>
</dbReference>
<keyword evidence="2" id="KW-0229">DNA integration</keyword>
<dbReference type="Pfam" id="PF00589">
    <property type="entry name" value="Phage_integrase"/>
    <property type="match status" value="1"/>
</dbReference>
<dbReference type="Gene3D" id="1.10.150.130">
    <property type="match status" value="1"/>
</dbReference>
<evidence type="ECO:0000313" key="9">
    <source>
        <dbReference type="Proteomes" id="UP000192408"/>
    </source>
</evidence>
<feature type="domain" description="Core-binding (CB)" evidence="7">
    <location>
        <begin position="5"/>
        <end position="83"/>
    </location>
</feature>
<dbReference type="AlphaFoldDB" id="A0A1W1UNA3"/>
<dbReference type="PROSITE" id="PS51900">
    <property type="entry name" value="CB"/>
    <property type="match status" value="1"/>
</dbReference>
<evidence type="ECO:0000256" key="1">
    <source>
        <dbReference type="ARBA" id="ARBA00008857"/>
    </source>
</evidence>
<evidence type="ECO:0000259" key="6">
    <source>
        <dbReference type="PROSITE" id="PS51898"/>
    </source>
</evidence>
<accession>A0A1W1UNA3</accession>
<dbReference type="InterPro" id="IPR002104">
    <property type="entry name" value="Integrase_catalytic"/>
</dbReference>
<keyword evidence="3 5" id="KW-0238">DNA-binding</keyword>
<protein>
    <submittedName>
        <fullName evidence="8">Site-specific recombinase XerD</fullName>
    </submittedName>
</protein>
<evidence type="ECO:0000256" key="3">
    <source>
        <dbReference type="ARBA" id="ARBA00023125"/>
    </source>
</evidence>
<dbReference type="InterPro" id="IPR011010">
    <property type="entry name" value="DNA_brk_join_enz"/>
</dbReference>
<dbReference type="GO" id="GO:0006310">
    <property type="term" value="P:DNA recombination"/>
    <property type="evidence" value="ECO:0007669"/>
    <property type="project" value="UniProtKB-KW"/>
</dbReference>
<proteinExistence type="inferred from homology"/>
<dbReference type="CDD" id="cd00397">
    <property type="entry name" value="DNA_BRE_C"/>
    <property type="match status" value="1"/>
</dbReference>
<organism evidence="8 9">
    <name type="scientific">Pasteurella testudinis DSM 23072</name>
    <dbReference type="NCBI Taxonomy" id="1122938"/>
    <lineage>
        <taxon>Bacteria</taxon>
        <taxon>Pseudomonadati</taxon>
        <taxon>Pseudomonadota</taxon>
        <taxon>Gammaproteobacteria</taxon>
        <taxon>Pasteurellales</taxon>
        <taxon>Pasteurellaceae</taxon>
        <taxon>Pasteurella</taxon>
    </lineage>
</organism>
<dbReference type="PANTHER" id="PTHR30349">
    <property type="entry name" value="PHAGE INTEGRASE-RELATED"/>
    <property type="match status" value="1"/>
</dbReference>
<dbReference type="RefSeq" id="WP_159460723.1">
    <property type="nucleotide sequence ID" value="NZ_FWWV01000009.1"/>
</dbReference>
<dbReference type="EMBL" id="FWWV01000009">
    <property type="protein sequence ID" value="SMB82469.1"/>
    <property type="molecule type" value="Genomic_DNA"/>
</dbReference>
<dbReference type="InterPro" id="IPR010998">
    <property type="entry name" value="Integrase_recombinase_N"/>
</dbReference>
<name>A0A1W1UNA3_9PAST</name>
<dbReference type="Gene3D" id="1.10.443.10">
    <property type="entry name" value="Intergrase catalytic core"/>
    <property type="match status" value="1"/>
</dbReference>
<dbReference type="GO" id="GO:0015074">
    <property type="term" value="P:DNA integration"/>
    <property type="evidence" value="ECO:0007669"/>
    <property type="project" value="UniProtKB-KW"/>
</dbReference>
<evidence type="ECO:0000256" key="4">
    <source>
        <dbReference type="ARBA" id="ARBA00023172"/>
    </source>
</evidence>
<evidence type="ECO:0000256" key="5">
    <source>
        <dbReference type="PROSITE-ProRule" id="PRU01248"/>
    </source>
</evidence>
<reference evidence="9" key="1">
    <citation type="submission" date="2017-04" db="EMBL/GenBank/DDBJ databases">
        <authorList>
            <person name="Varghese N."/>
            <person name="Submissions S."/>
        </authorList>
    </citation>
    <scope>NUCLEOTIDE SEQUENCE [LARGE SCALE GENOMIC DNA]</scope>
    <source>
        <strain evidence="9">DSM 23072</strain>
    </source>
</reference>
<dbReference type="SUPFAM" id="SSF56349">
    <property type="entry name" value="DNA breaking-rejoining enzymes"/>
    <property type="match status" value="1"/>
</dbReference>
<dbReference type="GO" id="GO:0003677">
    <property type="term" value="F:DNA binding"/>
    <property type="evidence" value="ECO:0007669"/>
    <property type="project" value="UniProtKB-UniRule"/>
</dbReference>
<keyword evidence="4" id="KW-0233">DNA recombination</keyword>
<keyword evidence="9" id="KW-1185">Reference proteome</keyword>
<dbReference type="InterPro" id="IPR050090">
    <property type="entry name" value="Tyrosine_recombinase_XerCD"/>
</dbReference>
<evidence type="ECO:0000256" key="2">
    <source>
        <dbReference type="ARBA" id="ARBA00022908"/>
    </source>
</evidence>
<sequence length="303" mass="36015">MNNKISFKGLLQEFLFYRHLRPETVKCYKKAIKQLTDYAPDLYPDDVSSTILINWRNNILRRVKPTSWNTYVRHLRAVFSFGIEQGLISLKKNPFQRTFIREEKYRKKVYSEEQLIQLENFFKQKIVVPDYLKPIWFIEALVMTFRYTGIRCSQLLQLQIKDINLSKRVINISPEINKNHDYHVLPISDKLFPYIVKLLKELKSKSQSLDDQLFNINLFSHVVKRQGLPMSINQINHIFRTISEQVGFKVSSHRFRHTIATQIMKDPKNLYIAQKLLGHKDLKVTLSYIEHDVDAIRDYVNLL</sequence>
<dbReference type="InterPro" id="IPR044068">
    <property type="entry name" value="CB"/>
</dbReference>